<feature type="coiled-coil region" evidence="1">
    <location>
        <begin position="161"/>
        <end position="228"/>
    </location>
</feature>
<dbReference type="Proteomes" id="UP000678237">
    <property type="component" value="Unassembled WGS sequence"/>
</dbReference>
<name>A0A8T4LAK0_9ARCH</name>
<organism evidence="2 3">
    <name type="scientific">Candidatus Iainarchaeum sp</name>
    <dbReference type="NCBI Taxonomy" id="3101447"/>
    <lineage>
        <taxon>Archaea</taxon>
        <taxon>Candidatus Iainarchaeota</taxon>
        <taxon>Candidatus Iainarchaeia</taxon>
        <taxon>Candidatus Iainarchaeales</taxon>
        <taxon>Candidatus Iainarchaeaceae</taxon>
        <taxon>Candidatus Iainarchaeum</taxon>
    </lineage>
</organism>
<reference evidence="2" key="1">
    <citation type="submission" date="2021-03" db="EMBL/GenBank/DDBJ databases">
        <authorList>
            <person name="Jaffe A."/>
        </authorList>
    </citation>
    <scope>NUCLEOTIDE SEQUENCE</scope>
    <source>
        <strain evidence="2">RIFCSPLOWO2_01_FULL_58_19</strain>
    </source>
</reference>
<feature type="coiled-coil region" evidence="1">
    <location>
        <begin position="43"/>
        <end position="95"/>
    </location>
</feature>
<dbReference type="AlphaFoldDB" id="A0A8T4LAK0"/>
<proteinExistence type="predicted"/>
<accession>A0A8T4LAK0</accession>
<evidence type="ECO:0000313" key="3">
    <source>
        <dbReference type="Proteomes" id="UP000678237"/>
    </source>
</evidence>
<dbReference type="EMBL" id="JAGVWE010000007">
    <property type="protein sequence ID" value="MBS3063717.1"/>
    <property type="molecule type" value="Genomic_DNA"/>
</dbReference>
<gene>
    <name evidence="2" type="ORF">J4203_07685</name>
</gene>
<evidence type="ECO:0000313" key="2">
    <source>
        <dbReference type="EMBL" id="MBS3063717.1"/>
    </source>
</evidence>
<evidence type="ECO:0000256" key="1">
    <source>
        <dbReference type="SAM" id="Coils"/>
    </source>
</evidence>
<reference evidence="2" key="2">
    <citation type="submission" date="2021-05" db="EMBL/GenBank/DDBJ databases">
        <title>Protein family content uncovers lineage relationships and bacterial pathway maintenance mechanisms in DPANN archaea.</title>
        <authorList>
            <person name="Castelle C.J."/>
            <person name="Meheust R."/>
            <person name="Jaffe A.L."/>
            <person name="Seitz K."/>
            <person name="Gong X."/>
            <person name="Baker B.J."/>
            <person name="Banfield J.F."/>
        </authorList>
    </citation>
    <scope>NUCLEOTIDE SEQUENCE</scope>
    <source>
        <strain evidence="2">RIFCSPLOWO2_01_FULL_58_19</strain>
    </source>
</reference>
<comment type="caution">
    <text evidence="2">The sequence shown here is derived from an EMBL/GenBank/DDBJ whole genome shotgun (WGS) entry which is preliminary data.</text>
</comment>
<keyword evidence="1" id="KW-0175">Coiled coil</keyword>
<protein>
    <submittedName>
        <fullName evidence="2">Uncharacterized protein</fullName>
    </submittedName>
</protein>
<sequence>MAETLFLADPLLERLETVREQVQRRPWRELSREAFVYHLRQGVEGLEGIAAQLEALRAAFQEKPLPHQPDLAEHLRELNATLVVFKRNLKLEEAKPLNVSGHSRLSESREQPELYASLEDKLAALLTKTVFLCERINLHGRRQADFSPALKGAPKGMLVLLEQKEAELEETRKKFLDLRGKSFFGAGETAAGLERELMELNARLQTERALLQKDLESSNREINSLLDRQLEFDRKLQSLNDVYAEHAAKSLELTALLKQESGYARRALLDAEQDLARQRSTYSRGLLGVEEAKLAARKEGRAENAQELERLRLEVRDKNQLLKDFREMVDERESELAKLKEKRVK</sequence>
<feature type="coiled-coil region" evidence="1">
    <location>
        <begin position="301"/>
        <end position="342"/>
    </location>
</feature>